<evidence type="ECO:0000313" key="2">
    <source>
        <dbReference type="EMBL" id="PGH28068.1"/>
    </source>
</evidence>
<dbReference type="Pfam" id="PF01965">
    <property type="entry name" value="DJ-1_PfpI"/>
    <property type="match status" value="1"/>
</dbReference>
<dbReference type="OrthoDB" id="543156at2759"/>
<keyword evidence="3" id="KW-1185">Reference proteome</keyword>
<protein>
    <recommendedName>
        <fullName evidence="1">DJ-1/PfpI domain-containing protein</fullName>
    </recommendedName>
</protein>
<dbReference type="EMBL" id="PDNA01000002">
    <property type="protein sequence ID" value="PGH28068.1"/>
    <property type="molecule type" value="Genomic_DNA"/>
</dbReference>
<feature type="domain" description="DJ-1/PfpI" evidence="1">
    <location>
        <begin position="60"/>
        <end position="172"/>
    </location>
</feature>
<dbReference type="Gene3D" id="3.40.50.880">
    <property type="match status" value="1"/>
</dbReference>
<sequence>MKTLRIGVMLETVQFSNIVPIGILGNLSKEYVDAVAHVDPESAQYQGHAPEITRYYMSRSLEPTTLTSSVRILPKVTYDDAPRDLDIVIIGRPLPEMRPEAADRFMKEAWETTRVRMTTCIGSVWLASSGVLKGRKCTTNRGLLPMGKNMYPDTEWLDQRWVVDEKPYSGDGKGELWTSGGAGAGIDMVATYALQNFYPAFVRRLALSALDFDPDTLKGQFYASSR</sequence>
<evidence type="ECO:0000313" key="3">
    <source>
        <dbReference type="Proteomes" id="UP000224634"/>
    </source>
</evidence>
<dbReference type="InterPro" id="IPR029062">
    <property type="entry name" value="Class_I_gatase-like"/>
</dbReference>
<dbReference type="PANTHER" id="PTHR43130:SF7">
    <property type="entry name" value="DJ-1_PFPI DOMAIN-CONTAINING PROTEIN"/>
    <property type="match status" value="1"/>
</dbReference>
<dbReference type="PANTHER" id="PTHR43130">
    <property type="entry name" value="ARAC-FAMILY TRANSCRIPTIONAL REGULATOR"/>
    <property type="match status" value="1"/>
</dbReference>
<dbReference type="Proteomes" id="UP000224634">
    <property type="component" value="Unassembled WGS sequence"/>
</dbReference>
<comment type="caution">
    <text evidence="2">The sequence shown here is derived from an EMBL/GenBank/DDBJ whole genome shotgun (WGS) entry which is preliminary data.</text>
</comment>
<dbReference type="AlphaFoldDB" id="A0A2B7Z4L9"/>
<dbReference type="SUPFAM" id="SSF52317">
    <property type="entry name" value="Class I glutamine amidotransferase-like"/>
    <property type="match status" value="1"/>
</dbReference>
<dbReference type="InterPro" id="IPR052158">
    <property type="entry name" value="INH-QAR"/>
</dbReference>
<accession>A0A2B7Z4L9</accession>
<reference evidence="2 3" key="1">
    <citation type="submission" date="2017-10" db="EMBL/GenBank/DDBJ databases">
        <title>Comparative genomics in systemic dimorphic fungi from Ajellomycetaceae.</title>
        <authorList>
            <person name="Munoz J.F."/>
            <person name="Mcewen J.G."/>
            <person name="Clay O.K."/>
            <person name="Cuomo C.A."/>
        </authorList>
    </citation>
    <scope>NUCLEOTIDE SEQUENCE [LARGE SCALE GENOMIC DNA]</scope>
    <source>
        <strain evidence="2 3">UAMH7299</strain>
    </source>
</reference>
<name>A0A2B7Z4L9_POLH7</name>
<evidence type="ECO:0000259" key="1">
    <source>
        <dbReference type="Pfam" id="PF01965"/>
    </source>
</evidence>
<organism evidence="2 3">
    <name type="scientific">Polytolypa hystricis (strain UAMH7299)</name>
    <dbReference type="NCBI Taxonomy" id="1447883"/>
    <lineage>
        <taxon>Eukaryota</taxon>
        <taxon>Fungi</taxon>
        <taxon>Dikarya</taxon>
        <taxon>Ascomycota</taxon>
        <taxon>Pezizomycotina</taxon>
        <taxon>Eurotiomycetes</taxon>
        <taxon>Eurotiomycetidae</taxon>
        <taxon>Onygenales</taxon>
        <taxon>Onygenales incertae sedis</taxon>
        <taxon>Polytolypa</taxon>
    </lineage>
</organism>
<gene>
    <name evidence="2" type="ORF">AJ80_00324</name>
</gene>
<proteinExistence type="predicted"/>
<dbReference type="InterPro" id="IPR002818">
    <property type="entry name" value="DJ-1/PfpI"/>
</dbReference>